<evidence type="ECO:0000256" key="1">
    <source>
        <dbReference type="PROSITE-ProRule" id="PRU00176"/>
    </source>
</evidence>
<feature type="region of interest" description="Disordered" evidence="2">
    <location>
        <begin position="1"/>
        <end position="21"/>
    </location>
</feature>
<dbReference type="InterPro" id="IPR035979">
    <property type="entry name" value="RBD_domain_sf"/>
</dbReference>
<accession>A0ABN9TU81</accession>
<sequence>MQPAWVDDISPQTRPVDHASYPPLTPEEVAYIPVWHCEDGGLKLHGRTVCQGAAGDEANTTVLAKVFLCMRTSLDAAESRAMGVIKNLPSRCREEDVLDMMSQLGFGSDITAFEMPTRVGKGNRKLNRGFAFVYFRDEGVCRRFVQDAEGYRGFGEHSSSRAISVTFSSDFSGGTTGGPRQERPGRRRAS</sequence>
<evidence type="ECO:0000256" key="2">
    <source>
        <dbReference type="SAM" id="MobiDB-lite"/>
    </source>
</evidence>
<feature type="region of interest" description="Disordered" evidence="2">
    <location>
        <begin position="167"/>
        <end position="190"/>
    </location>
</feature>
<dbReference type="EMBL" id="CAUYUJ010015090">
    <property type="protein sequence ID" value="CAK0849780.1"/>
    <property type="molecule type" value="Genomic_DNA"/>
</dbReference>
<proteinExistence type="predicted"/>
<dbReference type="Pfam" id="PF00076">
    <property type="entry name" value="RRM_1"/>
    <property type="match status" value="1"/>
</dbReference>
<name>A0ABN9TU81_9DINO</name>
<dbReference type="SUPFAM" id="SSF54928">
    <property type="entry name" value="RNA-binding domain, RBD"/>
    <property type="match status" value="1"/>
</dbReference>
<protein>
    <recommendedName>
        <fullName evidence="3">RRM domain-containing protein</fullName>
    </recommendedName>
</protein>
<dbReference type="InterPro" id="IPR012677">
    <property type="entry name" value="Nucleotide-bd_a/b_plait_sf"/>
</dbReference>
<organism evidence="4 5">
    <name type="scientific">Prorocentrum cordatum</name>
    <dbReference type="NCBI Taxonomy" id="2364126"/>
    <lineage>
        <taxon>Eukaryota</taxon>
        <taxon>Sar</taxon>
        <taxon>Alveolata</taxon>
        <taxon>Dinophyceae</taxon>
        <taxon>Prorocentrales</taxon>
        <taxon>Prorocentraceae</taxon>
        <taxon>Prorocentrum</taxon>
    </lineage>
</organism>
<evidence type="ECO:0000313" key="5">
    <source>
        <dbReference type="Proteomes" id="UP001189429"/>
    </source>
</evidence>
<keyword evidence="1" id="KW-0694">RNA-binding</keyword>
<gene>
    <name evidence="4" type="ORF">PCOR1329_LOCUS42380</name>
</gene>
<feature type="domain" description="RRM" evidence="3">
    <location>
        <begin position="81"/>
        <end position="170"/>
    </location>
</feature>
<keyword evidence="5" id="KW-1185">Reference proteome</keyword>
<dbReference type="Gene3D" id="3.30.70.330">
    <property type="match status" value="1"/>
</dbReference>
<comment type="caution">
    <text evidence="4">The sequence shown here is derived from an EMBL/GenBank/DDBJ whole genome shotgun (WGS) entry which is preliminary data.</text>
</comment>
<evidence type="ECO:0000259" key="3">
    <source>
        <dbReference type="PROSITE" id="PS50102"/>
    </source>
</evidence>
<dbReference type="InterPro" id="IPR000504">
    <property type="entry name" value="RRM_dom"/>
</dbReference>
<reference evidence="4" key="1">
    <citation type="submission" date="2023-10" db="EMBL/GenBank/DDBJ databases">
        <authorList>
            <person name="Chen Y."/>
            <person name="Shah S."/>
            <person name="Dougan E. K."/>
            <person name="Thang M."/>
            <person name="Chan C."/>
        </authorList>
    </citation>
    <scope>NUCLEOTIDE SEQUENCE [LARGE SCALE GENOMIC DNA]</scope>
</reference>
<evidence type="ECO:0000313" key="4">
    <source>
        <dbReference type="EMBL" id="CAK0849780.1"/>
    </source>
</evidence>
<dbReference type="Proteomes" id="UP001189429">
    <property type="component" value="Unassembled WGS sequence"/>
</dbReference>
<dbReference type="PROSITE" id="PS50102">
    <property type="entry name" value="RRM"/>
    <property type="match status" value="1"/>
</dbReference>